<dbReference type="SUPFAM" id="SSF55729">
    <property type="entry name" value="Acyl-CoA N-acyltransferases (Nat)"/>
    <property type="match status" value="1"/>
</dbReference>
<reference evidence="2 3" key="1">
    <citation type="journal article" date="2008" name="BMC Genomics">
        <title>The genome sequence of the fish pathogen Aliivibrio salmonicida strain LFI1238 shows extensive evidence of gene decay.</title>
        <authorList>
            <person name="Hjerde E."/>
            <person name="Lorentzen M.S."/>
            <person name="Holden M.T."/>
            <person name="Seeger K."/>
            <person name="Paulsen S."/>
            <person name="Bason N."/>
            <person name="Churcher C."/>
            <person name="Harris D."/>
            <person name="Norbertczak H."/>
            <person name="Quail M.A."/>
            <person name="Sanders S."/>
            <person name="Thurston S."/>
            <person name="Parkhill J."/>
            <person name="Willassen N.P."/>
            <person name="Thomson N.R."/>
        </authorList>
    </citation>
    <scope>NUCLEOTIDE SEQUENCE [LARGE SCALE GENOMIC DNA]</scope>
    <source>
        <strain evidence="2 3">LFI1238</strain>
    </source>
</reference>
<dbReference type="Gene3D" id="3.40.630.30">
    <property type="match status" value="1"/>
</dbReference>
<dbReference type="HOGENOM" id="CLU_013985_19_8_6"/>
<dbReference type="InterPro" id="IPR000182">
    <property type="entry name" value="GNAT_dom"/>
</dbReference>
<evidence type="ECO:0000313" key="3">
    <source>
        <dbReference type="Proteomes" id="UP000001730"/>
    </source>
</evidence>
<dbReference type="PANTHER" id="PTHR43792">
    <property type="entry name" value="GNAT FAMILY, PUTATIVE (AFU_ORTHOLOGUE AFUA_3G00765)-RELATED-RELATED"/>
    <property type="match status" value="1"/>
</dbReference>
<dbReference type="CDD" id="cd04301">
    <property type="entry name" value="NAT_SF"/>
    <property type="match status" value="1"/>
</dbReference>
<organism evidence="2 3">
    <name type="scientific">Aliivibrio salmonicida (strain LFI1238)</name>
    <name type="common">Vibrio salmonicida (strain LFI1238)</name>
    <dbReference type="NCBI Taxonomy" id="316275"/>
    <lineage>
        <taxon>Bacteria</taxon>
        <taxon>Pseudomonadati</taxon>
        <taxon>Pseudomonadota</taxon>
        <taxon>Gammaproteobacteria</taxon>
        <taxon>Vibrionales</taxon>
        <taxon>Vibrionaceae</taxon>
        <taxon>Aliivibrio</taxon>
    </lineage>
</organism>
<dbReference type="eggNOG" id="COG1247">
    <property type="taxonomic scope" value="Bacteria"/>
</dbReference>
<dbReference type="KEGG" id="vsa:VSAL_II0846"/>
<evidence type="ECO:0000259" key="1">
    <source>
        <dbReference type="PROSITE" id="PS51186"/>
    </source>
</evidence>
<proteinExistence type="predicted"/>
<dbReference type="AlphaFoldDB" id="B6ESB3"/>
<dbReference type="GO" id="GO:0016747">
    <property type="term" value="F:acyltransferase activity, transferring groups other than amino-acyl groups"/>
    <property type="evidence" value="ECO:0007669"/>
    <property type="project" value="InterPro"/>
</dbReference>
<name>B6ESB3_ALISL</name>
<dbReference type="InterPro" id="IPR051531">
    <property type="entry name" value="N-acetyltransferase"/>
</dbReference>
<evidence type="ECO:0000313" key="2">
    <source>
        <dbReference type="EMBL" id="CAQ81600.1"/>
    </source>
</evidence>
<dbReference type="InterPro" id="IPR016181">
    <property type="entry name" value="Acyl_CoA_acyltransferase"/>
</dbReference>
<dbReference type="EMBL" id="FM178380">
    <property type="protein sequence ID" value="CAQ81600.1"/>
    <property type="molecule type" value="Genomic_DNA"/>
</dbReference>
<keyword evidence="3" id="KW-1185">Reference proteome</keyword>
<dbReference type="PROSITE" id="PS51186">
    <property type="entry name" value="GNAT"/>
    <property type="match status" value="1"/>
</dbReference>
<protein>
    <submittedName>
        <fullName evidence="2">Acetyltransferase</fullName>
    </submittedName>
</protein>
<dbReference type="Pfam" id="PF00583">
    <property type="entry name" value="Acetyltransf_1"/>
    <property type="match status" value="1"/>
</dbReference>
<feature type="domain" description="N-acetyltransferase" evidence="1">
    <location>
        <begin position="6"/>
        <end position="169"/>
    </location>
</feature>
<gene>
    <name evidence="2" type="ordered locus">VSAL_II0846</name>
</gene>
<sequence length="169" mass="19140">MCVMEIVIRPTELKDISGLCELYSQPQAQAQTLQLPQPSPKLWEKRLSSVPDNVYSYVAIIDGKVVGNIGFEQVTRPRTQHVAHFGMGVHDEYSGRGIGNKLLETVLDLADNWLNVRRIEIDAFVDNKAALALYKKHGFVIEGEAIDSAFRNGRYVNTYFLARINRKMM</sequence>
<accession>B6ESB3</accession>
<dbReference type="Proteomes" id="UP000001730">
    <property type="component" value="Chromosome 2"/>
</dbReference>